<keyword evidence="7" id="KW-0998">Cell outer membrane</keyword>
<dbReference type="Gene3D" id="2.160.20.10">
    <property type="entry name" value="Single-stranded right-handed beta-helix, Pectin lyase-like"/>
    <property type="match status" value="1"/>
</dbReference>
<dbReference type="SUPFAM" id="SSF51126">
    <property type="entry name" value="Pectin lyase-like"/>
    <property type="match status" value="4"/>
</dbReference>
<dbReference type="InterPro" id="IPR006626">
    <property type="entry name" value="PbH1"/>
</dbReference>
<dbReference type="SMART" id="SM00710">
    <property type="entry name" value="PbH1"/>
    <property type="match status" value="20"/>
</dbReference>
<accession>A0A8T3VDG8</accession>
<dbReference type="NCBIfam" id="TIGR01376">
    <property type="entry name" value="POMP_repeat"/>
    <property type="match status" value="4"/>
</dbReference>
<protein>
    <recommendedName>
        <fullName evidence="8">Bacterial Ig-like domain-containing protein</fullName>
    </recommendedName>
</protein>
<dbReference type="InterPro" id="IPR011050">
    <property type="entry name" value="Pectin_lyase_fold/virulence"/>
</dbReference>
<dbReference type="Gene3D" id="2.60.40.10">
    <property type="entry name" value="Immunoglobulins"/>
    <property type="match status" value="2"/>
</dbReference>
<dbReference type="Pfam" id="PF02415">
    <property type="entry name" value="Chlam_PMP"/>
    <property type="match status" value="9"/>
</dbReference>
<dbReference type="InterPro" id="IPR032109">
    <property type="entry name" value="Big_3_5"/>
</dbReference>
<evidence type="ECO:0000256" key="6">
    <source>
        <dbReference type="ARBA" id="ARBA00023136"/>
    </source>
</evidence>
<evidence type="ECO:0000256" key="2">
    <source>
        <dbReference type="ARBA" id="ARBA00004442"/>
    </source>
</evidence>
<dbReference type="PANTHER" id="PTHR11319:SF35">
    <property type="entry name" value="OUTER MEMBRANE PROTEIN PMPC-RELATED"/>
    <property type="match status" value="1"/>
</dbReference>
<dbReference type="InterPro" id="IPR003368">
    <property type="entry name" value="POMP_repeat"/>
</dbReference>
<dbReference type="Proteomes" id="UP000762703">
    <property type="component" value="Unassembled WGS sequence"/>
</dbReference>
<evidence type="ECO:0000256" key="4">
    <source>
        <dbReference type="ARBA" id="ARBA00022525"/>
    </source>
</evidence>
<comment type="subcellular location">
    <subcellularLocation>
        <location evidence="1">Cell envelope</location>
    </subcellularLocation>
    <subcellularLocation>
        <location evidence="2">Cell outer membrane</location>
    </subcellularLocation>
    <subcellularLocation>
        <location evidence="3">Secreted</location>
    </subcellularLocation>
</comment>
<gene>
    <name evidence="9" type="ORF">E7Z73_10605</name>
</gene>
<evidence type="ECO:0000256" key="5">
    <source>
        <dbReference type="ARBA" id="ARBA00022729"/>
    </source>
</evidence>
<evidence type="ECO:0000256" key="7">
    <source>
        <dbReference type="ARBA" id="ARBA00023237"/>
    </source>
</evidence>
<dbReference type="InterPro" id="IPR013783">
    <property type="entry name" value="Ig-like_fold"/>
</dbReference>
<keyword evidence="4" id="KW-0964">Secreted</keyword>
<feature type="non-terminal residue" evidence="9">
    <location>
        <position position="1698"/>
    </location>
</feature>
<evidence type="ECO:0000259" key="8">
    <source>
        <dbReference type="Pfam" id="PF16640"/>
    </source>
</evidence>
<dbReference type="PANTHER" id="PTHR11319">
    <property type="entry name" value="G PROTEIN-COUPLED RECEPTOR-RELATED"/>
    <property type="match status" value="1"/>
</dbReference>
<dbReference type="GO" id="GO:0005576">
    <property type="term" value="C:extracellular region"/>
    <property type="evidence" value="ECO:0007669"/>
    <property type="project" value="UniProtKB-SubCell"/>
</dbReference>
<evidence type="ECO:0000256" key="3">
    <source>
        <dbReference type="ARBA" id="ARBA00004613"/>
    </source>
</evidence>
<evidence type="ECO:0000313" key="10">
    <source>
        <dbReference type="Proteomes" id="UP000762703"/>
    </source>
</evidence>
<feature type="domain" description="Bacterial Ig-like" evidence="8">
    <location>
        <begin position="1329"/>
        <end position="1402"/>
    </location>
</feature>
<reference evidence="9" key="1">
    <citation type="submission" date="2019-04" db="EMBL/GenBank/DDBJ databases">
        <title>Evolution of Biomass-Degrading Anaerobic Consortia Revealed by Metagenomics.</title>
        <authorList>
            <person name="Peng X."/>
        </authorList>
    </citation>
    <scope>NUCLEOTIDE SEQUENCE</scope>
    <source>
        <strain evidence="9">SIG12</strain>
    </source>
</reference>
<evidence type="ECO:0000256" key="1">
    <source>
        <dbReference type="ARBA" id="ARBA00004196"/>
    </source>
</evidence>
<evidence type="ECO:0000313" key="9">
    <source>
        <dbReference type="EMBL" id="MBE6506159.1"/>
    </source>
</evidence>
<proteinExistence type="predicted"/>
<dbReference type="InterPro" id="IPR012334">
    <property type="entry name" value="Pectin_lyas_fold"/>
</dbReference>
<organism evidence="9 10">
    <name type="scientific">Methanobrevibacter millerae</name>
    <dbReference type="NCBI Taxonomy" id="230361"/>
    <lineage>
        <taxon>Archaea</taxon>
        <taxon>Methanobacteriati</taxon>
        <taxon>Methanobacteriota</taxon>
        <taxon>Methanomada group</taxon>
        <taxon>Methanobacteria</taxon>
        <taxon>Methanobacteriales</taxon>
        <taxon>Methanobacteriaceae</taxon>
        <taxon>Methanobrevibacter</taxon>
    </lineage>
</organism>
<keyword evidence="6" id="KW-0472">Membrane</keyword>
<sequence>MKLKKYILIILLVHLMLFVCIGSVCALENQTYDFGENEVLGSPDESNFNDLQTKIDAADEGGTVNLTNNYTYDDSFSSDGITITKAITINGNGFTINGLNKARIFNINASDHIILNNITFINGKSNLGGAIIFNNAISDSVIENCKFINNNVTRKNTEKANGGAIYAKSTFNNNTIRNTEFISNTAYDNGGAIYINDGASENTFENLTFTYNQAKGADGGAINFHKPLSKTIFKNITFFKNSAKNGGGAINTDQTVNDNNSYTDVKFINNTASKGGAMNGYGSSNYNSFEECLFVNNSATSNGGAIFYSQTFNHNIFEYCSFINNTAKENGGVIYLYRTSNFNTFNENSFINNKATNNAGVIYYRGSSSSDIYNNTEFINNIAHSQDGGCINVYSNLVSITFDNSTFINNSARNGGAINVDNAAKTNNFINTKFINNTASKNGGAIASENATNNVWNNTLFIKNQADISGGAIHVFKKMENNDIINSLFIANNAQTNGGAINIPYNSSYSNIVDSSFINNTASIGGAIYYTNSSNDNFFNVNFTNNKAKTTNNSYGGGAIYINGSATYDKFDSLIFTNNSAICGGALYISQLLRNTLVNTEFINNTADFNGGAIYIKKTFKYNKFNNTNFINNKALRNGGAIYTVPSSLANTFENSIFENNKAKEVDGGALNFHTDLLETKFNNVEFINNTAGFNGGAINIDHGSKDNLFNNTSFINNTATRNGGATYTRYHSTSNTYKNTIFNNNSAINIDGGAINSYGNLVNNIFDNSTFINNSGRHGGAINVDSNAKNNLFINTKFIENTAKSNGGAFCVDNTNNDTWNNTQFIGNNANNKGGAINTNMKMQNEKITNSTFADNFAGINGSALNINGNDINITDSKFINNSANVIVAQVSGLRILNSEFINNTGYSIDLNNSEALIENSIFNNDAGASIRVLNDSVLYLSKNVLSQEEYILDKGIISSETKIIVLNNLTLNGTVNEKITLNATIYDDNGNIIIVDDLDFIIENETIDSILENTTYKADYTTKIGRYIVSAFVDSNLNNYTVDYGLIISKCNSSVEIIQLDNITYGEKLNIEYDFENSTNVKIEVTDENDNVIYNETTTSKTLTLENLKANTYKITITTQESENYTSSNTTQTFEVYKANSSITINNINNITYGENLTITFTSENVTNINVVIKDENGEIIFDEDLNESYVEISDLIRGNYTVTATFEGDSNYNGCNDTKTFAVNGLTPEINVNQTEIKSGDNFVINVNNDDLTNNLTVNIGNMTYTVPIIDNAAIIPTNDIPIGNYNVVISYPGDEKYNPYTDDLEISIYNKGIDNYTLEITADDIYVGENATINVELPSDASGNVTTTVNGKNYSSEVKDGKAAITIPDLIKGNYTLPVTYSGDDKYNPSTKDVNFTVKEDEIIVSAPDLVKYYSGPEKFVVNVTHARGVPVADKEVKITINGATYTRTTDENGTAKLNINLNIGEYPIVVDVDDVKVNSTATVKSTIDAADVIKIFRNDTQYYAKFIDANGTPLVNTKVSFNINGIIYNRTTDGNGSAKLNINLDAGTYILTATNSVTGEMKSNTIKVISLIESSDLTKYYRNASQFVVRIHSADGGYLGAGENVTFNINGVFYTRTTNATGHAKLNINLGQGNYTITTYYKDCSKGNNIEVLPILIANDLEMKYMDGSLFKAKLVDGQGKAYAGQSVQFNIN</sequence>
<dbReference type="Pfam" id="PF16640">
    <property type="entry name" value="Big_3_5"/>
    <property type="match status" value="1"/>
</dbReference>
<keyword evidence="5" id="KW-0732">Signal</keyword>
<comment type="caution">
    <text evidence="9">The sequence shown here is derived from an EMBL/GenBank/DDBJ whole genome shotgun (WGS) entry which is preliminary data.</text>
</comment>
<name>A0A8T3VDG8_9EURY</name>
<dbReference type="EMBL" id="SUTE01000091">
    <property type="protein sequence ID" value="MBE6506159.1"/>
    <property type="molecule type" value="Genomic_DNA"/>
</dbReference>